<keyword evidence="11 17" id="KW-0100">Branched-chain amino acid biosynthesis</keyword>
<dbReference type="GO" id="GO:0052655">
    <property type="term" value="F:L-valine-2-oxoglutarate transaminase activity"/>
    <property type="evidence" value="ECO:0007669"/>
    <property type="project" value="RHEA"/>
</dbReference>
<comment type="pathway">
    <text evidence="3 17">Amino-acid biosynthesis; L-isoleucine biosynthesis; L-isoleucine from 2-oxobutanoate: step 4/4.</text>
</comment>
<dbReference type="RefSeq" id="WP_107563551.1">
    <property type="nucleotide sequence ID" value="NZ_NVQC01000028.1"/>
</dbReference>
<dbReference type="FunFam" id="3.20.10.10:FF:000013">
    <property type="entry name" value="Branched-chain-amino-acid aminotransferase"/>
    <property type="match status" value="1"/>
</dbReference>
<dbReference type="Gene3D" id="3.20.10.10">
    <property type="entry name" value="D-amino Acid Aminotransferase, subunit A, domain 2"/>
    <property type="match status" value="1"/>
</dbReference>
<dbReference type="GO" id="GO:0052654">
    <property type="term" value="F:L-leucine-2-oxoglutarate transaminase activity"/>
    <property type="evidence" value="ECO:0007669"/>
    <property type="project" value="RHEA"/>
</dbReference>
<dbReference type="InterPro" id="IPR033939">
    <property type="entry name" value="BCAT_family"/>
</dbReference>
<comment type="catalytic activity">
    <reaction evidence="13 17">
        <text>L-isoleucine + 2-oxoglutarate = (S)-3-methyl-2-oxopentanoate + L-glutamate</text>
        <dbReference type="Rhea" id="RHEA:24801"/>
        <dbReference type="ChEBI" id="CHEBI:16810"/>
        <dbReference type="ChEBI" id="CHEBI:29985"/>
        <dbReference type="ChEBI" id="CHEBI:35146"/>
        <dbReference type="ChEBI" id="CHEBI:58045"/>
        <dbReference type="EC" id="2.6.1.42"/>
    </reaction>
</comment>
<evidence type="ECO:0000256" key="11">
    <source>
        <dbReference type="ARBA" id="ARBA00023304"/>
    </source>
</evidence>
<dbReference type="GO" id="GO:0009098">
    <property type="term" value="P:L-leucine biosynthetic process"/>
    <property type="evidence" value="ECO:0007669"/>
    <property type="project" value="UniProtKB-UniPathway"/>
</dbReference>
<evidence type="ECO:0000256" key="17">
    <source>
        <dbReference type="RuleBase" id="RU364094"/>
    </source>
</evidence>
<comment type="catalytic activity">
    <reaction evidence="14 17">
        <text>L-leucine + 2-oxoglutarate = 4-methyl-2-oxopentanoate + L-glutamate</text>
        <dbReference type="Rhea" id="RHEA:18321"/>
        <dbReference type="ChEBI" id="CHEBI:16810"/>
        <dbReference type="ChEBI" id="CHEBI:17865"/>
        <dbReference type="ChEBI" id="CHEBI:29985"/>
        <dbReference type="ChEBI" id="CHEBI:57427"/>
        <dbReference type="EC" id="2.6.1.42"/>
    </reaction>
</comment>
<evidence type="ECO:0000256" key="13">
    <source>
        <dbReference type="ARBA" id="ARBA00048798"/>
    </source>
</evidence>
<dbReference type="UniPathway" id="UPA00048">
    <property type="reaction ID" value="UER00073"/>
</dbReference>
<dbReference type="InterPro" id="IPR050571">
    <property type="entry name" value="Class-IV_PLP-Dep_Aminotrnsfr"/>
</dbReference>
<dbReference type="InterPro" id="IPR043131">
    <property type="entry name" value="BCAT-like_N"/>
</dbReference>
<gene>
    <name evidence="17" type="primary">ilvE</name>
    <name evidence="18" type="ORF">CLG94_11110</name>
</gene>
<dbReference type="UniPathway" id="UPA00047">
    <property type="reaction ID" value="UER00058"/>
</dbReference>
<dbReference type="CDD" id="cd01557">
    <property type="entry name" value="BCAT_beta_family"/>
    <property type="match status" value="1"/>
</dbReference>
<comment type="cofactor">
    <cofactor evidence="1 16">
        <name>pyridoxal 5'-phosphate</name>
        <dbReference type="ChEBI" id="CHEBI:597326"/>
    </cofactor>
</comment>
<dbReference type="OrthoDB" id="21319at2"/>
<comment type="pathway">
    <text evidence="4 17">Amino-acid biosynthesis; L-valine biosynthesis; L-valine from pyruvate: step 4/4.</text>
</comment>
<comment type="function">
    <text evidence="2 17">Acts on leucine, isoleucine and valine.</text>
</comment>
<comment type="catalytic activity">
    <reaction evidence="12 17">
        <text>L-valine + 2-oxoglutarate = 3-methyl-2-oxobutanoate + L-glutamate</text>
        <dbReference type="Rhea" id="RHEA:24813"/>
        <dbReference type="ChEBI" id="CHEBI:11851"/>
        <dbReference type="ChEBI" id="CHEBI:16810"/>
        <dbReference type="ChEBI" id="CHEBI:29985"/>
        <dbReference type="ChEBI" id="CHEBI:57762"/>
        <dbReference type="EC" id="2.6.1.42"/>
    </reaction>
</comment>
<evidence type="ECO:0000256" key="1">
    <source>
        <dbReference type="ARBA" id="ARBA00001933"/>
    </source>
</evidence>
<evidence type="ECO:0000256" key="5">
    <source>
        <dbReference type="ARBA" id="ARBA00005072"/>
    </source>
</evidence>
<dbReference type="GO" id="GO:0052656">
    <property type="term" value="F:L-isoleucine-2-oxoglutarate transaminase activity"/>
    <property type="evidence" value="ECO:0007669"/>
    <property type="project" value="RHEA"/>
</dbReference>
<reference evidence="18 19" key="1">
    <citation type="submission" date="2017-09" db="EMBL/GenBank/DDBJ databases">
        <title>Bloom of a denitrifying methanotroph, Candidatus Methylomirabilis limnetica, in a deep stratified lake.</title>
        <authorList>
            <person name="Graf J.S."/>
            <person name="Marchant H.K."/>
            <person name="Tienken D."/>
            <person name="Hach P.F."/>
            <person name="Brand A."/>
            <person name="Schubert C.J."/>
            <person name="Kuypers M.M."/>
            <person name="Milucka J."/>
        </authorList>
    </citation>
    <scope>NUCLEOTIDE SEQUENCE [LARGE SCALE GENOMIC DNA]</scope>
    <source>
        <strain evidence="18 19">Zug</strain>
    </source>
</reference>
<dbReference type="EC" id="2.6.1.42" evidence="17"/>
<name>A0A2T4TVV0_9BACT</name>
<dbReference type="InterPro" id="IPR018300">
    <property type="entry name" value="Aminotrans_IV_CS"/>
</dbReference>
<keyword evidence="8 17" id="KW-0028">Amino-acid biosynthesis</keyword>
<dbReference type="NCBIfam" id="NF005146">
    <property type="entry name" value="PRK06606.1"/>
    <property type="match status" value="1"/>
</dbReference>
<dbReference type="InterPro" id="IPR005785">
    <property type="entry name" value="B_amino_transI"/>
</dbReference>
<evidence type="ECO:0000256" key="10">
    <source>
        <dbReference type="ARBA" id="ARBA00022898"/>
    </source>
</evidence>
<sequence length="303" mass="34055">MAHAYFKGQFVPLDQAKVSIQNNTFQYGTGIFEGIRAYWNPDERQLYLFRMVEHYVRLLRNCRVLKLNIVKDEKELSEITLELLRRNHPETDTYIRPIAYVDSDGIGPKFIGYSAGFAMYTLPLGDYIDVSKGIKVGFSSWRRINDNAIPARCKVTGGYVNSALAKTEALEHGYDEAIFLTEGGFISEGSAENIFLVRGGKLITPALSEDILEGITRETVIELAREELGIETIERPIGRTELYVADEAFLCGTGAQISPMIEVDKRPLGTGRIGPISAKIQALYFDVVKGKQKKYAHWLTPVY</sequence>
<keyword evidence="10 16" id="KW-0663">Pyridoxal phosphate</keyword>
<evidence type="ECO:0000256" key="2">
    <source>
        <dbReference type="ARBA" id="ARBA00003109"/>
    </source>
</evidence>
<comment type="similarity">
    <text evidence="6 15">Belongs to the class-IV pyridoxal-phosphate-dependent aminotransferase family.</text>
</comment>
<keyword evidence="19" id="KW-1185">Reference proteome</keyword>
<protein>
    <recommendedName>
        <fullName evidence="17">Branched-chain-amino-acid aminotransferase</fullName>
        <shortName evidence="17">BCAT</shortName>
        <ecNumber evidence="17">2.6.1.42</ecNumber>
    </recommendedName>
</protein>
<evidence type="ECO:0000256" key="16">
    <source>
        <dbReference type="RuleBase" id="RU004516"/>
    </source>
</evidence>
<dbReference type="InterPro" id="IPR001544">
    <property type="entry name" value="Aminotrans_IV"/>
</dbReference>
<dbReference type="NCBIfam" id="TIGR01122">
    <property type="entry name" value="ilvE_I"/>
    <property type="match status" value="1"/>
</dbReference>
<evidence type="ECO:0000256" key="12">
    <source>
        <dbReference type="ARBA" id="ARBA00048212"/>
    </source>
</evidence>
<dbReference type="InterPro" id="IPR043132">
    <property type="entry name" value="BCAT-like_C"/>
</dbReference>
<dbReference type="PANTHER" id="PTHR42743">
    <property type="entry name" value="AMINO-ACID AMINOTRANSFERASE"/>
    <property type="match status" value="1"/>
</dbReference>
<evidence type="ECO:0000256" key="3">
    <source>
        <dbReference type="ARBA" id="ARBA00004824"/>
    </source>
</evidence>
<evidence type="ECO:0000256" key="9">
    <source>
        <dbReference type="ARBA" id="ARBA00022679"/>
    </source>
</evidence>
<proteinExistence type="inferred from homology"/>
<dbReference type="UniPathway" id="UPA00049">
    <property type="reaction ID" value="UER00062"/>
</dbReference>
<evidence type="ECO:0000256" key="4">
    <source>
        <dbReference type="ARBA" id="ARBA00004931"/>
    </source>
</evidence>
<dbReference type="GO" id="GO:0009099">
    <property type="term" value="P:L-valine biosynthetic process"/>
    <property type="evidence" value="ECO:0007669"/>
    <property type="project" value="UniProtKB-UniPathway"/>
</dbReference>
<keyword evidence="9 17" id="KW-0808">Transferase</keyword>
<evidence type="ECO:0000313" key="18">
    <source>
        <dbReference type="EMBL" id="PTL35241.1"/>
    </source>
</evidence>
<dbReference type="Gene3D" id="3.30.470.10">
    <property type="match status" value="1"/>
</dbReference>
<evidence type="ECO:0000313" key="19">
    <source>
        <dbReference type="Proteomes" id="UP000241436"/>
    </source>
</evidence>
<dbReference type="AlphaFoldDB" id="A0A2T4TVV0"/>
<evidence type="ECO:0000256" key="6">
    <source>
        <dbReference type="ARBA" id="ARBA00009320"/>
    </source>
</evidence>
<dbReference type="InterPro" id="IPR036038">
    <property type="entry name" value="Aminotransferase-like"/>
</dbReference>
<dbReference type="SUPFAM" id="SSF56752">
    <property type="entry name" value="D-aminoacid aminotransferase-like PLP-dependent enzymes"/>
    <property type="match status" value="1"/>
</dbReference>
<evidence type="ECO:0000256" key="14">
    <source>
        <dbReference type="ARBA" id="ARBA00049229"/>
    </source>
</evidence>
<dbReference type="EMBL" id="NVQC01000028">
    <property type="protein sequence ID" value="PTL35241.1"/>
    <property type="molecule type" value="Genomic_DNA"/>
</dbReference>
<reference evidence="19" key="2">
    <citation type="journal article" date="2018" name="Environ. Microbiol.">
        <title>Bloom of a denitrifying methanotroph, 'Candidatus Methylomirabilis limnetica', in a deep stratified lake.</title>
        <authorList>
            <person name="Graf J.S."/>
            <person name="Mayr M.J."/>
            <person name="Marchant H.K."/>
            <person name="Tienken D."/>
            <person name="Hach P.F."/>
            <person name="Brand A."/>
            <person name="Schubert C.J."/>
            <person name="Kuypers M.M."/>
            <person name="Milucka J."/>
        </authorList>
    </citation>
    <scope>NUCLEOTIDE SEQUENCE [LARGE SCALE GENOMIC DNA]</scope>
    <source>
        <strain evidence="19">Zug</strain>
    </source>
</reference>
<evidence type="ECO:0000256" key="8">
    <source>
        <dbReference type="ARBA" id="ARBA00022605"/>
    </source>
</evidence>
<dbReference type="PANTHER" id="PTHR42743:SF4">
    <property type="entry name" value="BRANCHED-CHAIN-AMINO-ACID AMINOTRANSFERASE-RELATED"/>
    <property type="match status" value="1"/>
</dbReference>
<comment type="caution">
    <text evidence="18">The sequence shown here is derived from an EMBL/GenBank/DDBJ whole genome shotgun (WGS) entry which is preliminary data.</text>
</comment>
<dbReference type="Pfam" id="PF01063">
    <property type="entry name" value="Aminotran_4"/>
    <property type="match status" value="1"/>
</dbReference>
<evidence type="ECO:0000256" key="7">
    <source>
        <dbReference type="ARBA" id="ARBA00022576"/>
    </source>
</evidence>
<comment type="pathway">
    <text evidence="5 17">Amino-acid biosynthesis; L-leucine biosynthesis; L-leucine from 3-methyl-2-oxobutanoate: step 4/4.</text>
</comment>
<evidence type="ECO:0000256" key="15">
    <source>
        <dbReference type="RuleBase" id="RU004106"/>
    </source>
</evidence>
<accession>A0A2T4TVV0</accession>
<keyword evidence="7 17" id="KW-0032">Aminotransferase</keyword>
<organism evidence="18 19">
    <name type="scientific">Candidatus Methylomirabilis limnetica</name>
    <dbReference type="NCBI Taxonomy" id="2033718"/>
    <lineage>
        <taxon>Bacteria</taxon>
        <taxon>Candidatus Methylomirabilota</taxon>
        <taxon>Candidatus Methylomirabilia</taxon>
        <taxon>Candidatus Methylomirabilales</taxon>
        <taxon>Candidatus Methylomirabilaceae</taxon>
        <taxon>Candidatus Methylomirabilis</taxon>
    </lineage>
</organism>
<dbReference type="Proteomes" id="UP000241436">
    <property type="component" value="Unassembled WGS sequence"/>
</dbReference>
<dbReference type="GO" id="GO:0009097">
    <property type="term" value="P:isoleucine biosynthetic process"/>
    <property type="evidence" value="ECO:0007669"/>
    <property type="project" value="UniProtKB-UniPathway"/>
</dbReference>
<dbReference type="PROSITE" id="PS00770">
    <property type="entry name" value="AA_TRANSFER_CLASS_4"/>
    <property type="match status" value="1"/>
</dbReference>